<dbReference type="AlphaFoldDB" id="A0A4V0NED1"/>
<organism evidence="1 2">
    <name type="scientific">Sorangium cellulosum</name>
    <name type="common">Polyangium cellulosum</name>
    <dbReference type="NCBI Taxonomy" id="56"/>
    <lineage>
        <taxon>Bacteria</taxon>
        <taxon>Pseudomonadati</taxon>
        <taxon>Myxococcota</taxon>
        <taxon>Polyangia</taxon>
        <taxon>Polyangiales</taxon>
        <taxon>Polyangiaceae</taxon>
        <taxon>Sorangium</taxon>
    </lineage>
</organism>
<reference evidence="1 2" key="1">
    <citation type="submission" date="2015-09" db="EMBL/GenBank/DDBJ databases">
        <title>Sorangium comparison.</title>
        <authorList>
            <person name="Zaburannyi N."/>
            <person name="Bunk B."/>
            <person name="Overmann J."/>
            <person name="Mueller R."/>
        </authorList>
    </citation>
    <scope>NUCLEOTIDE SEQUENCE [LARGE SCALE GENOMIC DNA]</scope>
    <source>
        <strain evidence="1 2">So ceGT47</strain>
    </source>
</reference>
<protein>
    <submittedName>
        <fullName evidence="1">Uncharacterized protein</fullName>
    </submittedName>
</protein>
<dbReference type="RefSeq" id="WP_129352883.1">
    <property type="nucleotide sequence ID" value="NZ_CP012670.1"/>
</dbReference>
<gene>
    <name evidence="1" type="ORF">SOCEGT47_063030</name>
</gene>
<name>A0A4V0NED1_SORCE</name>
<evidence type="ECO:0000313" key="1">
    <source>
        <dbReference type="EMBL" id="AUX25752.1"/>
    </source>
</evidence>
<evidence type="ECO:0000313" key="2">
    <source>
        <dbReference type="Proteomes" id="UP000295781"/>
    </source>
</evidence>
<dbReference type="OrthoDB" id="5518988at2"/>
<dbReference type="Proteomes" id="UP000295781">
    <property type="component" value="Chromosome"/>
</dbReference>
<sequence>MDVPKPRKAVVPGAPPVPVVIVAGCPAELVAACRDAGARLGVAVREADLRSLRAVVGASRPYAVLVMEDLYRFDPALFDAIARKAPASLVRLEHREAHDPEVRRLLIEAIFESAATDAGIKVRPLRR</sequence>
<dbReference type="PROSITE" id="PS51257">
    <property type="entry name" value="PROKAR_LIPOPROTEIN"/>
    <property type="match status" value="1"/>
</dbReference>
<dbReference type="EMBL" id="CP012670">
    <property type="protein sequence ID" value="AUX25752.1"/>
    <property type="molecule type" value="Genomic_DNA"/>
</dbReference>
<proteinExistence type="predicted"/>
<accession>A0A4V0NED1</accession>